<protein>
    <submittedName>
        <fullName evidence="1">Uncharacterized protein</fullName>
    </submittedName>
</protein>
<proteinExistence type="predicted"/>
<dbReference type="EMBL" id="KN882155">
    <property type="protein sequence ID" value="KIY42822.1"/>
    <property type="molecule type" value="Genomic_DNA"/>
</dbReference>
<gene>
    <name evidence="1" type="ORF">FISHEDRAFT_54698</name>
</gene>
<dbReference type="OrthoDB" id="2676448at2759"/>
<name>A0A0D6ZYC7_9AGAR</name>
<dbReference type="Proteomes" id="UP000054144">
    <property type="component" value="Unassembled WGS sequence"/>
</dbReference>
<evidence type="ECO:0000313" key="1">
    <source>
        <dbReference type="EMBL" id="KIY42822.1"/>
    </source>
</evidence>
<sequence length="237" mass="27439">MSNKFEYTGYKQREKIRKALQARSEAIRKALERYNTATRSLVPQRQQLTWVSVIELVQLGELTLLQDSRQDIRECDWTKPMNRKAACLYFEMKRAREELTRCNVEIRRQITYMIDNFNDHRRAIFAASIDNPNLASELERHLDYQLRIDETIAANFVSISRMPGFTGCLLPGTRIGRQPFESSDEMPPWASSVLGIVVVYDPAIADTNSHVEGYGSRGDEAERYVAIFHIFSNTMTY</sequence>
<accession>A0A0D6ZYC7</accession>
<evidence type="ECO:0000313" key="2">
    <source>
        <dbReference type="Proteomes" id="UP000054144"/>
    </source>
</evidence>
<reference evidence="1 2" key="1">
    <citation type="journal article" date="2015" name="Fungal Genet. Biol.">
        <title>Evolution of novel wood decay mechanisms in Agaricales revealed by the genome sequences of Fistulina hepatica and Cylindrobasidium torrendii.</title>
        <authorList>
            <person name="Floudas D."/>
            <person name="Held B.W."/>
            <person name="Riley R."/>
            <person name="Nagy L.G."/>
            <person name="Koehler G."/>
            <person name="Ransdell A.S."/>
            <person name="Younus H."/>
            <person name="Chow J."/>
            <person name="Chiniquy J."/>
            <person name="Lipzen A."/>
            <person name="Tritt A."/>
            <person name="Sun H."/>
            <person name="Haridas S."/>
            <person name="LaButti K."/>
            <person name="Ohm R.A."/>
            <person name="Kues U."/>
            <person name="Blanchette R.A."/>
            <person name="Grigoriev I.V."/>
            <person name="Minto R.E."/>
            <person name="Hibbett D.S."/>
        </authorList>
    </citation>
    <scope>NUCLEOTIDE SEQUENCE [LARGE SCALE GENOMIC DNA]</scope>
    <source>
        <strain evidence="1 2">ATCC 64428</strain>
    </source>
</reference>
<dbReference type="AlphaFoldDB" id="A0A0D6ZYC7"/>
<organism evidence="1 2">
    <name type="scientific">Fistulina hepatica ATCC 64428</name>
    <dbReference type="NCBI Taxonomy" id="1128425"/>
    <lineage>
        <taxon>Eukaryota</taxon>
        <taxon>Fungi</taxon>
        <taxon>Dikarya</taxon>
        <taxon>Basidiomycota</taxon>
        <taxon>Agaricomycotina</taxon>
        <taxon>Agaricomycetes</taxon>
        <taxon>Agaricomycetidae</taxon>
        <taxon>Agaricales</taxon>
        <taxon>Fistulinaceae</taxon>
        <taxon>Fistulina</taxon>
    </lineage>
</organism>
<keyword evidence="2" id="KW-1185">Reference proteome</keyword>